<comment type="caution">
    <text evidence="2">The sequence shown here is derived from an EMBL/GenBank/DDBJ whole genome shotgun (WGS) entry which is preliminary data.</text>
</comment>
<proteinExistence type="predicted"/>
<evidence type="ECO:0000313" key="3">
    <source>
        <dbReference type="Proteomes" id="UP000242164"/>
    </source>
</evidence>
<reference evidence="2 3" key="1">
    <citation type="submission" date="2016-08" db="EMBL/GenBank/DDBJ databases">
        <authorList>
            <person name="Loux V."/>
            <person name="Rue O."/>
        </authorList>
    </citation>
    <scope>NUCLEOTIDE SEQUENCE [LARGE SCALE GENOMIC DNA]</scope>
    <source>
        <strain evidence="2 3">AFSSA_08CEB44bac</strain>
    </source>
</reference>
<dbReference type="AlphaFoldDB" id="A0AAX2CFT3"/>
<dbReference type="PANTHER" id="PTHR35528">
    <property type="entry name" value="BLL1675 PROTEIN"/>
    <property type="match status" value="1"/>
</dbReference>
<dbReference type="InterPro" id="IPR052183">
    <property type="entry name" value="IS_Transposase"/>
</dbReference>
<protein>
    <submittedName>
        <fullName evidence="2">IS240 transposase</fullName>
    </submittedName>
</protein>
<gene>
    <name evidence="2" type="ORF">BCB44BAC_01718</name>
</gene>
<dbReference type="PANTHER" id="PTHR35528:SF3">
    <property type="entry name" value="BLL1675 PROTEIN"/>
    <property type="match status" value="1"/>
</dbReference>
<dbReference type="InterPro" id="IPR032874">
    <property type="entry name" value="DDE_dom"/>
</dbReference>
<evidence type="ECO:0000259" key="1">
    <source>
        <dbReference type="Pfam" id="PF13610"/>
    </source>
</evidence>
<sequence length="101" mass="11732">MTVDKNPAYPIAIEQLKKEQRMLADIRIRRIKYLNNIIEQDHRFIKKRVRTMLGLKSFQSAKRVLAGLEAMRMIKKGQTLQGEKSVKKQIKLINQLVGLTA</sequence>
<dbReference type="EMBL" id="FMIK01000023">
    <property type="protein sequence ID" value="SCL90453.1"/>
    <property type="molecule type" value="Genomic_DNA"/>
</dbReference>
<organism evidence="2 3">
    <name type="scientific">Bacillus cytotoxicus</name>
    <dbReference type="NCBI Taxonomy" id="580165"/>
    <lineage>
        <taxon>Bacteria</taxon>
        <taxon>Bacillati</taxon>
        <taxon>Bacillota</taxon>
        <taxon>Bacilli</taxon>
        <taxon>Bacillales</taxon>
        <taxon>Bacillaceae</taxon>
        <taxon>Bacillus</taxon>
        <taxon>Bacillus cereus group</taxon>
    </lineage>
</organism>
<name>A0AAX2CFT3_9BACI</name>
<dbReference type="Pfam" id="PF13610">
    <property type="entry name" value="DDE_Tnp_IS240"/>
    <property type="match status" value="1"/>
</dbReference>
<evidence type="ECO:0000313" key="2">
    <source>
        <dbReference type="EMBL" id="SCL90453.1"/>
    </source>
</evidence>
<accession>A0AAX2CFT3</accession>
<feature type="domain" description="DDE" evidence="1">
    <location>
        <begin position="2"/>
        <end position="78"/>
    </location>
</feature>
<dbReference type="Proteomes" id="UP000242164">
    <property type="component" value="Unassembled WGS sequence"/>
</dbReference>